<evidence type="ECO:0000259" key="1">
    <source>
        <dbReference type="Pfam" id="PF00534"/>
    </source>
</evidence>
<accession>A0A644XFC1</accession>
<proteinExistence type="predicted"/>
<dbReference type="Pfam" id="PF00534">
    <property type="entry name" value="Glycos_transf_1"/>
    <property type="match status" value="1"/>
</dbReference>
<dbReference type="InterPro" id="IPR050194">
    <property type="entry name" value="Glycosyltransferase_grp1"/>
</dbReference>
<feature type="domain" description="Glycosyl transferase family 1" evidence="1">
    <location>
        <begin position="194"/>
        <end position="324"/>
    </location>
</feature>
<evidence type="ECO:0000313" key="3">
    <source>
        <dbReference type="EMBL" id="MPM14461.1"/>
    </source>
</evidence>
<name>A0A644XFC1_9ZZZZ</name>
<reference evidence="3" key="1">
    <citation type="submission" date="2019-08" db="EMBL/GenBank/DDBJ databases">
        <authorList>
            <person name="Kucharzyk K."/>
            <person name="Murdoch R.W."/>
            <person name="Higgins S."/>
            <person name="Loffler F."/>
        </authorList>
    </citation>
    <scope>NUCLEOTIDE SEQUENCE</scope>
</reference>
<dbReference type="EMBL" id="VSSQ01002283">
    <property type="protein sequence ID" value="MPM14461.1"/>
    <property type="molecule type" value="Genomic_DNA"/>
</dbReference>
<feature type="domain" description="Glycosyltransferase subfamily 4-like N-terminal" evidence="2">
    <location>
        <begin position="14"/>
        <end position="188"/>
    </location>
</feature>
<comment type="caution">
    <text evidence="3">The sequence shown here is derived from an EMBL/GenBank/DDBJ whole genome shotgun (WGS) entry which is preliminary data.</text>
</comment>
<sequence length="358" mass="40135">MRLAIVHDALTVSGGAERVALFMAQAFPDAAFFTSVYLPEKTFPEFKQIEVRTLPLSGGVHSDRQFKLMYPLWLSEIRQLKFSEFDVVLSSSTYLAKYIRPAKGVMHRSYLHAPFRLLWKPESYSADSLPTPNSMRGLVELALPPLRRFDIRETRQIDSLAANCQNIADEIKTIYGRESTVIHPPVRLKDFELAAGKGGYFLSVSRLISHKHVEIAVEACNRLGVELVVVGEGPELKRLQEMAGKTIHFVGRVSEEKLRDLYKGCRALIFPSHEDFGLTPIEAQACGRPVIAFGKGEVLETVQPGVTGCYFAAQTVESLLAVLEAFDETAFVPSKIRAWAAQFDVINFNNKLREFVQK</sequence>
<dbReference type="Pfam" id="PF13439">
    <property type="entry name" value="Glyco_transf_4"/>
    <property type="match status" value="1"/>
</dbReference>
<keyword evidence="3" id="KW-0808">Transferase</keyword>
<dbReference type="InterPro" id="IPR001296">
    <property type="entry name" value="Glyco_trans_1"/>
</dbReference>
<organism evidence="3">
    <name type="scientific">bioreactor metagenome</name>
    <dbReference type="NCBI Taxonomy" id="1076179"/>
    <lineage>
        <taxon>unclassified sequences</taxon>
        <taxon>metagenomes</taxon>
        <taxon>ecological metagenomes</taxon>
    </lineage>
</organism>
<keyword evidence="3" id="KW-0328">Glycosyltransferase</keyword>
<dbReference type="GO" id="GO:0102710">
    <property type="term" value="F:D-inositol-3-phosphate glycosyltransferase activity"/>
    <property type="evidence" value="ECO:0007669"/>
    <property type="project" value="UniProtKB-EC"/>
</dbReference>
<dbReference type="AlphaFoldDB" id="A0A644XFC1"/>
<dbReference type="PANTHER" id="PTHR45947:SF3">
    <property type="entry name" value="SULFOQUINOVOSYL TRANSFERASE SQD2"/>
    <property type="match status" value="1"/>
</dbReference>
<dbReference type="SUPFAM" id="SSF53756">
    <property type="entry name" value="UDP-Glycosyltransferase/glycogen phosphorylase"/>
    <property type="match status" value="1"/>
</dbReference>
<dbReference type="PANTHER" id="PTHR45947">
    <property type="entry name" value="SULFOQUINOVOSYL TRANSFERASE SQD2"/>
    <property type="match status" value="1"/>
</dbReference>
<dbReference type="InterPro" id="IPR028098">
    <property type="entry name" value="Glyco_trans_4-like_N"/>
</dbReference>
<dbReference type="EC" id="2.4.1.250" evidence="3"/>
<evidence type="ECO:0000259" key="2">
    <source>
        <dbReference type="Pfam" id="PF13439"/>
    </source>
</evidence>
<gene>
    <name evidence="3" type="primary">mshA_47</name>
    <name evidence="3" type="ORF">SDC9_60824</name>
</gene>
<protein>
    <submittedName>
        <fullName evidence="3">D-inositol-3-phosphate glycosyltransferase</fullName>
        <ecNumber evidence="3">2.4.1.250</ecNumber>
    </submittedName>
</protein>
<dbReference type="Gene3D" id="3.40.50.2000">
    <property type="entry name" value="Glycogen Phosphorylase B"/>
    <property type="match status" value="2"/>
</dbReference>